<dbReference type="SUPFAM" id="SSF56059">
    <property type="entry name" value="Glutathione synthetase ATP-binding domain-like"/>
    <property type="match status" value="1"/>
</dbReference>
<keyword evidence="9" id="KW-1185">Reference proteome</keyword>
<dbReference type="InterPro" id="IPR016181">
    <property type="entry name" value="Acyl_CoA_acyltransferase"/>
</dbReference>
<dbReference type="Pfam" id="PF13302">
    <property type="entry name" value="Acetyltransf_3"/>
    <property type="match status" value="1"/>
</dbReference>
<dbReference type="GO" id="GO:0016747">
    <property type="term" value="F:acyltransferase activity, transferring groups other than amino-acyl groups"/>
    <property type="evidence" value="ECO:0007669"/>
    <property type="project" value="InterPro"/>
</dbReference>
<dbReference type="InterPro" id="IPR051538">
    <property type="entry name" value="Acyl-CoA_Synth/Transferase"/>
</dbReference>
<dbReference type="PROSITE" id="PS51186">
    <property type="entry name" value="GNAT"/>
    <property type="match status" value="1"/>
</dbReference>
<feature type="domain" description="ATP-grasp" evidence="6">
    <location>
        <begin position="495"/>
        <end position="531"/>
    </location>
</feature>
<dbReference type="InterPro" id="IPR036291">
    <property type="entry name" value="NAD(P)-bd_dom_sf"/>
</dbReference>
<dbReference type="Pfam" id="PF13549">
    <property type="entry name" value="ATP-grasp_5"/>
    <property type="match status" value="1"/>
</dbReference>
<protein>
    <recommendedName>
        <fullName evidence="10">GCN5 family acetyltransferase</fullName>
    </recommendedName>
</protein>
<proteinExistence type="inferred from homology"/>
<dbReference type="PANTHER" id="PTHR43334">
    <property type="entry name" value="ACETATE--COA LIGASE [ADP-FORMING]"/>
    <property type="match status" value="1"/>
</dbReference>
<dbReference type="SUPFAM" id="SSF51735">
    <property type="entry name" value="NAD(P)-binding Rossmann-fold domains"/>
    <property type="match status" value="1"/>
</dbReference>
<dbReference type="InterPro" id="IPR003781">
    <property type="entry name" value="CoA-bd"/>
</dbReference>
<keyword evidence="1" id="KW-0436">Ligase</keyword>
<organism evidence="8 9">
    <name type="scientific">Phaeodactylibacter xiamenensis</name>
    <dbReference type="NCBI Taxonomy" id="1524460"/>
    <lineage>
        <taxon>Bacteria</taxon>
        <taxon>Pseudomonadati</taxon>
        <taxon>Bacteroidota</taxon>
        <taxon>Saprospiria</taxon>
        <taxon>Saprospirales</taxon>
        <taxon>Haliscomenobacteraceae</taxon>
        <taxon>Phaeodactylibacter</taxon>
    </lineage>
</organism>
<reference evidence="8 9" key="1">
    <citation type="journal article" date="2014" name="Int. J. Syst. Evol. Microbiol.">
        <title>Phaeodactylibacter xiamenensis gen. nov., sp. nov., a member of the family Saprospiraceae isolated from the marine alga Phaeodactylum tricornutum.</title>
        <authorList>
            <person name="Chen Z.Jr."/>
            <person name="Lei X."/>
            <person name="Lai Q."/>
            <person name="Li Y."/>
            <person name="Zhang B."/>
            <person name="Zhang J."/>
            <person name="Zhang H."/>
            <person name="Yang L."/>
            <person name="Zheng W."/>
            <person name="Tian Y."/>
            <person name="Yu Z."/>
            <person name="Xu H.Jr."/>
            <person name="Zheng T."/>
        </authorList>
    </citation>
    <scope>NUCLEOTIDE SEQUENCE [LARGE SCALE GENOMIC DNA]</scope>
    <source>
        <strain evidence="8 9">KD52</strain>
    </source>
</reference>
<comment type="caution">
    <text evidence="8">The sequence shown here is derived from an EMBL/GenBank/DDBJ whole genome shotgun (WGS) entry which is preliminary data.</text>
</comment>
<dbReference type="OrthoDB" id="9807426at2"/>
<evidence type="ECO:0000313" key="9">
    <source>
        <dbReference type="Proteomes" id="UP000029736"/>
    </source>
</evidence>
<evidence type="ECO:0000256" key="2">
    <source>
        <dbReference type="ARBA" id="ARBA00022741"/>
    </source>
</evidence>
<dbReference type="Gene3D" id="3.40.630.30">
    <property type="match status" value="1"/>
</dbReference>
<dbReference type="Pfam" id="PF13607">
    <property type="entry name" value="Succ_CoA_lig"/>
    <property type="match status" value="1"/>
</dbReference>
<evidence type="ECO:0008006" key="10">
    <source>
        <dbReference type="Google" id="ProtNLM"/>
    </source>
</evidence>
<dbReference type="PROSITE" id="PS50975">
    <property type="entry name" value="ATP_GRASP"/>
    <property type="match status" value="1"/>
</dbReference>
<dbReference type="Gene3D" id="3.40.50.261">
    <property type="entry name" value="Succinyl-CoA synthetase domains"/>
    <property type="match status" value="2"/>
</dbReference>
<sequence length="893" mass="100083">MRKQLKKLFQPRSIAVIGASDKTTSIGFTVMRNLLEGEFKGVITPVNIRHREVFGLKSYYHIGDVPEAPDLAIITAPSYAVMRIVRECGKTGVGGIAILSAGFNETDEEGLHRLERIKKIAREHNMRVLGPNCMGFINPYLGLNASFSSRIANPGNIAFISQSGALGMSTLDWAMEQNVGFSYFVSVGAMADVGFADLIDFFGTDNHTSCILVYMETVKEARRFMSAARAFARHKPIIVLKAGRSREGRRVARSHTGALAGNDRVFSAAFQRSGIIRVSTIAQLFNSAQSLAMQPRPNGNRMAILTNAGGPAILATDYLVAKGGELAQLTEKTYEKLSESLPVNWSHNNPVNVRGNASAEVYQTALEILLKDKNTDGVLLILTYQANTDPEAIAEAVVKVNKRARKPILATWMGEQAVVEGREILESGKVPHYRYPESAVDVFLRIFEYNRNLELLYETPPEEPMEFKPDREKALALIRKVLGEGRQQLMESEAKELLSFYEMPVTNYQLAHSADEAVAFAEQCGYPVALKVASPDIYHKSDIGGVCLNLPDEAAVREAYQQALDNTRKHAPKADIRGVVIERMVNKPFELLIGSRKDALLGPVIAVGKGGIAVEVYRDTRLELPPMNMALAQRMIEQTKIYPLLKGYRNRKGVDLDLLAFTLCKFAYLVMDFPEIQEIDINPFVMDDKEGVMLDAHVVLDPNVSRAERRPYSHLVIPPYPGRYRRTIKAKNGTPVFLRPIRPEDEPMELEMVNRLSKESLYFRFFGYVPKMTHELMTRFTQIDYDREMAVVALIEQDGKEEMIGVVRIIADPWGEAAEYAILIADEWQGQRLGSQMTDYIIEIGRDMKLSEIYATVLSSNKGMLTLFERKGFDIQREDFETFHVSLKLRESS</sequence>
<dbReference type="GO" id="GO:0046872">
    <property type="term" value="F:metal ion binding"/>
    <property type="evidence" value="ECO:0007669"/>
    <property type="project" value="InterPro"/>
</dbReference>
<evidence type="ECO:0000256" key="4">
    <source>
        <dbReference type="ARBA" id="ARBA00060888"/>
    </source>
</evidence>
<dbReference type="InterPro" id="IPR000182">
    <property type="entry name" value="GNAT_dom"/>
</dbReference>
<dbReference type="Proteomes" id="UP000029736">
    <property type="component" value="Unassembled WGS sequence"/>
</dbReference>
<dbReference type="Pfam" id="PF13380">
    <property type="entry name" value="CoA_binding_2"/>
    <property type="match status" value="1"/>
</dbReference>
<gene>
    <name evidence="8" type="ORF">IX84_07725</name>
</gene>
<evidence type="ECO:0000313" key="8">
    <source>
        <dbReference type="EMBL" id="KGE88560.1"/>
    </source>
</evidence>
<keyword evidence="3 5" id="KW-0067">ATP-binding</keyword>
<dbReference type="SUPFAM" id="SSF52210">
    <property type="entry name" value="Succinyl-CoA synthetase domains"/>
    <property type="match status" value="2"/>
</dbReference>
<dbReference type="GO" id="GO:0043758">
    <property type="term" value="F:acetate-CoA ligase (ADP-forming) activity"/>
    <property type="evidence" value="ECO:0007669"/>
    <property type="project" value="InterPro"/>
</dbReference>
<dbReference type="STRING" id="1524460.IX84_07725"/>
<name>A0A098S8W6_9BACT</name>
<evidence type="ECO:0000256" key="5">
    <source>
        <dbReference type="PROSITE-ProRule" id="PRU00409"/>
    </source>
</evidence>
<comment type="similarity">
    <text evidence="4">In the N-terminal section; belongs to the acetate CoA ligase alpha subunit family.</text>
</comment>
<dbReference type="GO" id="GO:0005524">
    <property type="term" value="F:ATP binding"/>
    <property type="evidence" value="ECO:0007669"/>
    <property type="project" value="UniProtKB-UniRule"/>
</dbReference>
<feature type="domain" description="N-acetyltransferase" evidence="7">
    <location>
        <begin position="736"/>
        <end position="892"/>
    </location>
</feature>
<dbReference type="InterPro" id="IPR011761">
    <property type="entry name" value="ATP-grasp"/>
</dbReference>
<dbReference type="SMART" id="SM00881">
    <property type="entry name" value="CoA_binding"/>
    <property type="match status" value="1"/>
</dbReference>
<dbReference type="InterPro" id="IPR043938">
    <property type="entry name" value="Ligase_CoA_dom"/>
</dbReference>
<dbReference type="InterPro" id="IPR013815">
    <property type="entry name" value="ATP_grasp_subdomain_1"/>
</dbReference>
<dbReference type="Gene3D" id="3.30.470.20">
    <property type="entry name" value="ATP-grasp fold, B domain"/>
    <property type="match status" value="1"/>
</dbReference>
<evidence type="ECO:0000256" key="1">
    <source>
        <dbReference type="ARBA" id="ARBA00022598"/>
    </source>
</evidence>
<evidence type="ECO:0000259" key="7">
    <source>
        <dbReference type="PROSITE" id="PS51186"/>
    </source>
</evidence>
<evidence type="ECO:0000256" key="3">
    <source>
        <dbReference type="ARBA" id="ARBA00022840"/>
    </source>
</evidence>
<dbReference type="FunFam" id="3.30.1490.20:FF:000020">
    <property type="entry name" value="Protein lysine acetyltransferase"/>
    <property type="match status" value="1"/>
</dbReference>
<dbReference type="EMBL" id="JPOS01000018">
    <property type="protein sequence ID" value="KGE88560.1"/>
    <property type="molecule type" value="Genomic_DNA"/>
</dbReference>
<dbReference type="Gene3D" id="3.40.50.720">
    <property type="entry name" value="NAD(P)-binding Rossmann-like Domain"/>
    <property type="match status" value="1"/>
</dbReference>
<evidence type="ECO:0000259" key="6">
    <source>
        <dbReference type="PROSITE" id="PS50975"/>
    </source>
</evidence>
<dbReference type="PANTHER" id="PTHR43334:SF1">
    <property type="entry name" value="3-HYDROXYPROPIONATE--COA LIGASE [ADP-FORMING]"/>
    <property type="match status" value="1"/>
</dbReference>
<dbReference type="SUPFAM" id="SSF55729">
    <property type="entry name" value="Acyl-CoA N-acyltransferases (Nat)"/>
    <property type="match status" value="1"/>
</dbReference>
<dbReference type="RefSeq" id="WP_044218191.1">
    <property type="nucleotide sequence ID" value="NZ_JBKAGJ010000006.1"/>
</dbReference>
<keyword evidence="2 5" id="KW-0547">Nucleotide-binding</keyword>
<dbReference type="InterPro" id="IPR032875">
    <property type="entry name" value="Succ_CoA_lig_flav_dom"/>
</dbReference>
<dbReference type="InterPro" id="IPR016102">
    <property type="entry name" value="Succinyl-CoA_synth-like"/>
</dbReference>
<dbReference type="Gene3D" id="3.30.1490.20">
    <property type="entry name" value="ATP-grasp fold, A domain"/>
    <property type="match status" value="1"/>
</dbReference>
<dbReference type="Pfam" id="PF19045">
    <property type="entry name" value="Ligase_CoA_2"/>
    <property type="match status" value="1"/>
</dbReference>
<dbReference type="AlphaFoldDB" id="A0A098S8W6"/>
<accession>A0A098S8W6</accession>